<gene>
    <name evidence="3" type="ORF">QQX98_004803</name>
</gene>
<feature type="signal peptide" evidence="2">
    <location>
        <begin position="1"/>
        <end position="20"/>
    </location>
</feature>
<evidence type="ECO:0000313" key="3">
    <source>
        <dbReference type="EMBL" id="KAK7417042.1"/>
    </source>
</evidence>
<sequence length="526" mass="60414">MLTIVTFALLELLTVSTALAQRSTAMRHDILIGQFTPQLVTTSTYPPPVTTETLTKIQALPTQGRQADGYLDGYMQLKQEEYFQDAKGRDLNYYMEDPFIKELNEDVRGYLNMRTVEELEEVKEYEDEKRKAYSMEDYLENDEIDDMEGYLDRMTTKHMDDRKKTGAIEAELAWRKGFKKTLDKEIAKHKAREKAKADAKKKVEERKKQKQKELKENWAKEASEGLDKEMAGWKERKKALEEAKDKAKKKAKELAKRNHPPDEKAKSSAKADTQQTNKTKLEKTNKAEAETQKTNKANTEKTNKANTQMINEAEIEKTDDEITDADEAKTATAAAHKEMLSAAEEFSDREINITQEWFSRPLNASEYYTRNWMWLRCRTTASLQFDAGGNWVNDYGRRFLKAMHNARGAAGPKCGPINWQFDYVNGQDWGDAHIGFDWFFMSCDQVTAIKAIMEAARLVRSETRRQLYLYNCPGFDQYPWSFVEWRKGANMAADQESIELDPAAIAQEKWFGSQGNGAAAGVKKEV</sequence>
<feature type="compositionally biased region" description="Basic and acidic residues" evidence="1">
    <location>
        <begin position="279"/>
        <end position="303"/>
    </location>
</feature>
<evidence type="ECO:0000313" key="4">
    <source>
        <dbReference type="Proteomes" id="UP001498476"/>
    </source>
</evidence>
<keyword evidence="2" id="KW-0732">Signal</keyword>
<keyword evidence="4" id="KW-1185">Reference proteome</keyword>
<feature type="compositionally biased region" description="Basic and acidic residues" evidence="1">
    <location>
        <begin position="189"/>
        <end position="245"/>
    </location>
</feature>
<comment type="caution">
    <text evidence="3">The sequence shown here is derived from an EMBL/GenBank/DDBJ whole genome shotgun (WGS) entry which is preliminary data.</text>
</comment>
<reference evidence="3 4" key="1">
    <citation type="journal article" date="2025" name="Microbiol. Resour. Announc.">
        <title>Draft genome sequences for Neonectria magnoliae and Neonectria punicea, canker pathogens of Liriodendron tulipifera and Acer saccharum in West Virginia.</title>
        <authorList>
            <person name="Petronek H.M."/>
            <person name="Kasson M.T."/>
            <person name="Metheny A.M."/>
            <person name="Stauder C.M."/>
            <person name="Lovett B."/>
            <person name="Lynch S.C."/>
            <person name="Garnas J.R."/>
            <person name="Kasson L.R."/>
            <person name="Stajich J.E."/>
        </authorList>
    </citation>
    <scope>NUCLEOTIDE SEQUENCE [LARGE SCALE GENOMIC DNA]</scope>
    <source>
        <strain evidence="3 4">NRRL 64653</strain>
    </source>
</reference>
<organism evidence="3 4">
    <name type="scientific">Neonectria punicea</name>
    <dbReference type="NCBI Taxonomy" id="979145"/>
    <lineage>
        <taxon>Eukaryota</taxon>
        <taxon>Fungi</taxon>
        <taxon>Dikarya</taxon>
        <taxon>Ascomycota</taxon>
        <taxon>Pezizomycotina</taxon>
        <taxon>Sordariomycetes</taxon>
        <taxon>Hypocreomycetidae</taxon>
        <taxon>Hypocreales</taxon>
        <taxon>Nectriaceae</taxon>
        <taxon>Neonectria</taxon>
    </lineage>
</organism>
<proteinExistence type="predicted"/>
<protein>
    <submittedName>
        <fullName evidence="3">Uncharacterized protein</fullName>
    </submittedName>
</protein>
<dbReference type="EMBL" id="JAZAVJ010000061">
    <property type="protein sequence ID" value="KAK7417042.1"/>
    <property type="molecule type" value="Genomic_DNA"/>
</dbReference>
<feature type="compositionally biased region" description="Basic and acidic residues" evidence="1">
    <location>
        <begin position="252"/>
        <end position="266"/>
    </location>
</feature>
<dbReference type="Proteomes" id="UP001498476">
    <property type="component" value="Unassembled WGS sequence"/>
</dbReference>
<name>A0ABR1H7F4_9HYPO</name>
<feature type="region of interest" description="Disordered" evidence="1">
    <location>
        <begin position="189"/>
        <end position="306"/>
    </location>
</feature>
<evidence type="ECO:0000256" key="1">
    <source>
        <dbReference type="SAM" id="MobiDB-lite"/>
    </source>
</evidence>
<feature type="chain" id="PRO_5047010656" evidence="2">
    <location>
        <begin position="21"/>
        <end position="526"/>
    </location>
</feature>
<accession>A0ABR1H7F4</accession>
<evidence type="ECO:0000256" key="2">
    <source>
        <dbReference type="SAM" id="SignalP"/>
    </source>
</evidence>